<dbReference type="PROSITE" id="PS00061">
    <property type="entry name" value="ADH_SHORT"/>
    <property type="match status" value="1"/>
</dbReference>
<dbReference type="PRINTS" id="PR00080">
    <property type="entry name" value="SDRFAMILY"/>
</dbReference>
<gene>
    <name evidence="5" type="ORF">SAMN04488122_4283</name>
</gene>
<keyword evidence="6" id="KW-1185">Reference proteome</keyword>
<keyword evidence="2" id="KW-0560">Oxidoreductase</keyword>
<reference evidence="6" key="1">
    <citation type="submission" date="2016-10" db="EMBL/GenBank/DDBJ databases">
        <authorList>
            <person name="Varghese N."/>
            <person name="Submissions S."/>
        </authorList>
    </citation>
    <scope>NUCLEOTIDE SEQUENCE [LARGE SCALE GENOMIC DNA]</scope>
    <source>
        <strain evidence="6">DSM 3695</strain>
    </source>
</reference>
<comment type="similarity">
    <text evidence="1 3">Belongs to the short-chain dehydrogenases/reductases (SDR) family.</text>
</comment>
<dbReference type="InterPro" id="IPR002347">
    <property type="entry name" value="SDR_fam"/>
</dbReference>
<dbReference type="CDD" id="cd05374">
    <property type="entry name" value="17beta-HSD-like_SDR_c"/>
    <property type="match status" value="1"/>
</dbReference>
<proteinExistence type="inferred from homology"/>
<dbReference type="PRINTS" id="PR00081">
    <property type="entry name" value="GDHRDH"/>
</dbReference>
<evidence type="ECO:0000259" key="4">
    <source>
        <dbReference type="SMART" id="SM00822"/>
    </source>
</evidence>
<protein>
    <submittedName>
        <fullName evidence="5">Short-chain dehydrogenase</fullName>
    </submittedName>
</protein>
<evidence type="ECO:0000313" key="5">
    <source>
        <dbReference type="EMBL" id="SEW51524.1"/>
    </source>
</evidence>
<dbReference type="STRING" id="29529.SAMN04488122_4283"/>
<dbReference type="InterPro" id="IPR020904">
    <property type="entry name" value="Sc_DH/Rdtase_CS"/>
</dbReference>
<dbReference type="PANTHER" id="PTHR43976:SF16">
    <property type="entry name" value="SHORT-CHAIN DEHYDROGENASE_REDUCTASE FAMILY PROTEIN"/>
    <property type="match status" value="1"/>
</dbReference>
<accession>A0A1I0S7D9</accession>
<name>A0A1I0S7D9_9BACT</name>
<evidence type="ECO:0000313" key="6">
    <source>
        <dbReference type="Proteomes" id="UP000199310"/>
    </source>
</evidence>
<dbReference type="Proteomes" id="UP000199310">
    <property type="component" value="Unassembled WGS sequence"/>
</dbReference>
<evidence type="ECO:0000256" key="3">
    <source>
        <dbReference type="RuleBase" id="RU000363"/>
    </source>
</evidence>
<dbReference type="EMBL" id="FOJG01000002">
    <property type="protein sequence ID" value="SEW51524.1"/>
    <property type="molecule type" value="Genomic_DNA"/>
</dbReference>
<evidence type="ECO:0000256" key="2">
    <source>
        <dbReference type="ARBA" id="ARBA00023002"/>
    </source>
</evidence>
<organism evidence="5 6">
    <name type="scientific">Chitinophaga arvensicola</name>
    <dbReference type="NCBI Taxonomy" id="29529"/>
    <lineage>
        <taxon>Bacteria</taxon>
        <taxon>Pseudomonadati</taxon>
        <taxon>Bacteroidota</taxon>
        <taxon>Chitinophagia</taxon>
        <taxon>Chitinophagales</taxon>
        <taxon>Chitinophagaceae</taxon>
        <taxon>Chitinophaga</taxon>
    </lineage>
</organism>
<evidence type="ECO:0000256" key="1">
    <source>
        <dbReference type="ARBA" id="ARBA00006484"/>
    </source>
</evidence>
<dbReference type="SUPFAM" id="SSF51735">
    <property type="entry name" value="NAD(P)-binding Rossmann-fold domains"/>
    <property type="match status" value="1"/>
</dbReference>
<dbReference type="InterPro" id="IPR057326">
    <property type="entry name" value="KR_dom"/>
</dbReference>
<dbReference type="Pfam" id="PF00106">
    <property type="entry name" value="adh_short"/>
    <property type="match status" value="1"/>
</dbReference>
<dbReference type="InterPro" id="IPR036291">
    <property type="entry name" value="NAD(P)-bd_dom_sf"/>
</dbReference>
<dbReference type="PANTHER" id="PTHR43976">
    <property type="entry name" value="SHORT CHAIN DEHYDROGENASE"/>
    <property type="match status" value="1"/>
</dbReference>
<sequence>MNLTNNGLFPARQQGRKEVALYKKMNNTKVWYITGASKGMGWSLVKELLAQGHYVAATSRTIAAFEQLKGVSEKFLPLEVDLKSELSVADSLKRTVATFGRLDVVVNNAGYGLGGALEELSSEEIHENFEVNFFAVVRVVQQALPYFRKQQAGHIINISSIAGFAPGVGWSMYCAAKFAVSGLSDALANDLRPLGIKVTNVLPGWFRTNFAKPDSIAYSKKQLADYAYLREYHKKMNTMDGAQPGDPGKIAGAFLELVSSENPPENLFLGSDAVSRAKSRIAQLSGELERWERVSGSTDFVSVIREER</sequence>
<feature type="domain" description="Ketoreductase" evidence="4">
    <location>
        <begin position="29"/>
        <end position="208"/>
    </location>
</feature>
<dbReference type="SMART" id="SM00822">
    <property type="entry name" value="PKS_KR"/>
    <property type="match status" value="1"/>
</dbReference>
<dbReference type="AlphaFoldDB" id="A0A1I0S7D9"/>
<dbReference type="InterPro" id="IPR051911">
    <property type="entry name" value="SDR_oxidoreductase"/>
</dbReference>
<dbReference type="GO" id="GO:0016491">
    <property type="term" value="F:oxidoreductase activity"/>
    <property type="evidence" value="ECO:0007669"/>
    <property type="project" value="UniProtKB-KW"/>
</dbReference>
<dbReference type="Gene3D" id="3.40.50.720">
    <property type="entry name" value="NAD(P)-binding Rossmann-like Domain"/>
    <property type="match status" value="1"/>
</dbReference>